<dbReference type="Proteomes" id="UP000076023">
    <property type="component" value="Unassembled WGS sequence"/>
</dbReference>
<evidence type="ECO:0000313" key="2">
    <source>
        <dbReference type="Proteomes" id="UP000076023"/>
    </source>
</evidence>
<dbReference type="RefSeq" id="WP_075079028.1">
    <property type="nucleotide sequence ID" value="NZ_BDCO01000002.1"/>
</dbReference>
<name>A0A146G6A5_TERSA</name>
<dbReference type="InParanoid" id="A0A146G6A5"/>
<keyword evidence="2" id="KW-1185">Reference proteome</keyword>
<dbReference type="AlphaFoldDB" id="A0A146G6A5"/>
<accession>A0A146G6A5</accession>
<evidence type="ECO:0000313" key="1">
    <source>
        <dbReference type="EMBL" id="GAT33275.1"/>
    </source>
</evidence>
<organism evidence="1 2">
    <name type="scientific">Terrimicrobium sacchariphilum</name>
    <dbReference type="NCBI Taxonomy" id="690879"/>
    <lineage>
        <taxon>Bacteria</taxon>
        <taxon>Pseudomonadati</taxon>
        <taxon>Verrucomicrobiota</taxon>
        <taxon>Terrimicrobiia</taxon>
        <taxon>Terrimicrobiales</taxon>
        <taxon>Terrimicrobiaceae</taxon>
        <taxon>Terrimicrobium</taxon>
    </lineage>
</organism>
<reference evidence="2" key="1">
    <citation type="journal article" date="2017" name="Genome Announc.">
        <title>Draft Genome Sequence of Terrimicrobium sacchariphilum NM-5T, a Facultative Anaerobic Soil Bacterium of the Class Spartobacteria.</title>
        <authorList>
            <person name="Qiu Y.L."/>
            <person name="Tourlousse D.M."/>
            <person name="Matsuura N."/>
            <person name="Ohashi A."/>
            <person name="Sekiguchi Y."/>
        </authorList>
    </citation>
    <scope>NUCLEOTIDE SEQUENCE [LARGE SCALE GENOMIC DNA]</scope>
    <source>
        <strain evidence="2">NM-5</strain>
    </source>
</reference>
<dbReference type="EMBL" id="BDCO01000002">
    <property type="protein sequence ID" value="GAT33275.1"/>
    <property type="molecule type" value="Genomic_DNA"/>
</dbReference>
<dbReference type="STRING" id="690879.TSACC_21688"/>
<proteinExistence type="predicted"/>
<comment type="caution">
    <text evidence="1">The sequence shown here is derived from an EMBL/GenBank/DDBJ whole genome shotgun (WGS) entry which is preliminary data.</text>
</comment>
<protein>
    <submittedName>
        <fullName evidence="1">Uncharacterized protein</fullName>
    </submittedName>
</protein>
<gene>
    <name evidence="1" type="ORF">TSACC_21688</name>
</gene>
<sequence length="116" mass="13981">MSAEITNQPDLDSPDYWRGKQDEVRMQWAQNPAIAREYWESADNSWKCLEHTNWYDFAIYRPRPVALTDEQRDERDFKEWFGKISETSNQRTHHEMRYAWLASRKALREQQKGGAK</sequence>